<dbReference type="Gene3D" id="2.40.70.10">
    <property type="entry name" value="Acid Proteases"/>
    <property type="match status" value="1"/>
</dbReference>
<comment type="caution">
    <text evidence="2">The sequence shown here is derived from an EMBL/GenBank/DDBJ whole genome shotgun (WGS) entry which is preliminary data.</text>
</comment>
<dbReference type="InterPro" id="IPR043502">
    <property type="entry name" value="DNA/RNA_pol_sf"/>
</dbReference>
<dbReference type="AlphaFoldDB" id="A0A9Q3DRK5"/>
<dbReference type="GO" id="GO:0016787">
    <property type="term" value="F:hydrolase activity"/>
    <property type="evidence" value="ECO:0007669"/>
    <property type="project" value="UniProtKB-KW"/>
</dbReference>
<organism evidence="2 3">
    <name type="scientific">Austropuccinia psidii MF-1</name>
    <dbReference type="NCBI Taxonomy" id="1389203"/>
    <lineage>
        <taxon>Eukaryota</taxon>
        <taxon>Fungi</taxon>
        <taxon>Dikarya</taxon>
        <taxon>Basidiomycota</taxon>
        <taxon>Pucciniomycotina</taxon>
        <taxon>Pucciniomycetes</taxon>
        <taxon>Pucciniales</taxon>
        <taxon>Sphaerophragmiaceae</taxon>
        <taxon>Austropuccinia</taxon>
    </lineage>
</organism>
<protein>
    <recommendedName>
        <fullName evidence="1">Reverse transcriptase domain-containing protein</fullName>
    </recommendedName>
</protein>
<dbReference type="Gene3D" id="3.30.70.270">
    <property type="match status" value="1"/>
</dbReference>
<dbReference type="SUPFAM" id="SSF56672">
    <property type="entry name" value="DNA/RNA polymerases"/>
    <property type="match status" value="1"/>
</dbReference>
<dbReference type="GO" id="GO:0004519">
    <property type="term" value="F:endonuclease activity"/>
    <property type="evidence" value="ECO:0007669"/>
    <property type="project" value="UniProtKB-KW"/>
</dbReference>
<dbReference type="InterPro" id="IPR021109">
    <property type="entry name" value="Peptidase_aspartic_dom_sf"/>
</dbReference>
<dbReference type="Gene3D" id="3.10.10.10">
    <property type="entry name" value="HIV Type 1 Reverse Transcriptase, subunit A, domain 1"/>
    <property type="match status" value="1"/>
</dbReference>
<dbReference type="GO" id="GO:0003964">
    <property type="term" value="F:RNA-directed DNA polymerase activity"/>
    <property type="evidence" value="ECO:0007669"/>
    <property type="project" value="UniProtKB-KW"/>
</dbReference>
<dbReference type="InterPro" id="IPR000477">
    <property type="entry name" value="RT_dom"/>
</dbReference>
<evidence type="ECO:0000259" key="1">
    <source>
        <dbReference type="PROSITE" id="PS50878"/>
    </source>
</evidence>
<dbReference type="PANTHER" id="PTHR24559">
    <property type="entry name" value="TRANSPOSON TY3-I GAG-POL POLYPROTEIN"/>
    <property type="match status" value="1"/>
</dbReference>
<evidence type="ECO:0000313" key="2">
    <source>
        <dbReference type="EMBL" id="MBW0506373.1"/>
    </source>
</evidence>
<dbReference type="CDD" id="cd01647">
    <property type="entry name" value="RT_LTR"/>
    <property type="match status" value="1"/>
</dbReference>
<dbReference type="Pfam" id="PF00078">
    <property type="entry name" value="RVT_1"/>
    <property type="match status" value="1"/>
</dbReference>
<proteinExistence type="predicted"/>
<dbReference type="EMBL" id="AVOT02019047">
    <property type="protein sequence ID" value="MBW0506373.1"/>
    <property type="molecule type" value="Genomic_DNA"/>
</dbReference>
<reference evidence="2" key="1">
    <citation type="submission" date="2021-03" db="EMBL/GenBank/DDBJ databases">
        <title>Draft genome sequence of rust myrtle Austropuccinia psidii MF-1, a brazilian biotype.</title>
        <authorList>
            <person name="Quecine M.C."/>
            <person name="Pachon D.M.R."/>
            <person name="Bonatelli M.L."/>
            <person name="Correr F.H."/>
            <person name="Franceschini L.M."/>
            <person name="Leite T.F."/>
            <person name="Margarido G.R.A."/>
            <person name="Almeida C.A."/>
            <person name="Ferrarezi J.A."/>
            <person name="Labate C.A."/>
        </authorList>
    </citation>
    <scope>NUCLEOTIDE SEQUENCE</scope>
    <source>
        <strain evidence="2">MF-1</strain>
    </source>
</reference>
<dbReference type="Proteomes" id="UP000765509">
    <property type="component" value="Unassembled WGS sequence"/>
</dbReference>
<dbReference type="CDD" id="cd09274">
    <property type="entry name" value="RNase_HI_RT_Ty3"/>
    <property type="match status" value="1"/>
</dbReference>
<accession>A0A9Q3DRK5</accession>
<dbReference type="InterPro" id="IPR053134">
    <property type="entry name" value="RNA-dir_DNA_polymerase"/>
</dbReference>
<feature type="domain" description="Reverse transcriptase" evidence="1">
    <location>
        <begin position="222"/>
        <end position="410"/>
    </location>
</feature>
<dbReference type="PROSITE" id="PS50878">
    <property type="entry name" value="RT_POL"/>
    <property type="match status" value="1"/>
</dbReference>
<dbReference type="PANTHER" id="PTHR24559:SF444">
    <property type="entry name" value="REVERSE TRANSCRIPTASE DOMAIN-CONTAINING PROTEIN"/>
    <property type="match status" value="1"/>
</dbReference>
<dbReference type="OrthoDB" id="4365070at2759"/>
<evidence type="ECO:0000313" key="3">
    <source>
        <dbReference type="Proteomes" id="UP000765509"/>
    </source>
</evidence>
<name>A0A9Q3DRK5_9BASI</name>
<sequence length="557" mass="63921">MSELPEKIPIIILDSSESPSLFVTHHTKYMVELTSFPSIEWDCLVIDTPKGEDLILGYDFVNHFNPSIDWRQGLITFNSDNKDYYDPSKCFSNDFSSAKSCAALVDEVFKEIQDVGEDSSVSSLHLFFGSMDLPPSSYYDSLEELWDEEEEPEEVETVMKVVPYVYHKYLDVLSKVKAEKIFPHCACDHHVKLEGSLPPVGVIYSLSNQESDTRRAYISENVEKGFIWSSSSLKGAPVLFDRKKDGGLRLCVDYSKLNAVTRKNKYPVPPMNQLLNVFNGSSIFSKIDLCGSYKLLRVREGDEHLTAFRNKYGKYKYFITPFGLTNAPASFQNLVNDIFQDLLDVFVVAYLDDIMVFSKCEEEHVTHVATVLTRLRANNLFAKASKCLLHVTSVEYLETDASNYSLGDVLSQVSYSEKHPIAFDINKYIPEELNYEINDKELLGIVWALKCWRAFLLSLYLSFEVLTNHFLLQYFISSKVLTHHQARWDEFLSEFHLSITYHLALLATLPDALSHWGNLYPERGEDFISKNPMNLQQLITQDEVQPSRYFAVKVEFF</sequence>
<dbReference type="InterPro" id="IPR043128">
    <property type="entry name" value="Rev_trsase/Diguanyl_cyclase"/>
</dbReference>
<gene>
    <name evidence="2" type="ORF">O181_046088</name>
</gene>
<keyword evidence="3" id="KW-1185">Reference proteome</keyword>